<dbReference type="PANTHER" id="PTHR46943:SF1">
    <property type="entry name" value="PENTRAXIN-RELATED PROTEIN PTX3"/>
    <property type="match status" value="1"/>
</dbReference>
<accession>A0A1H3R9P4</accession>
<name>A0A1H3R9P4_9ACTN</name>
<dbReference type="InterPro" id="IPR006558">
    <property type="entry name" value="LamG-like"/>
</dbReference>
<dbReference type="SUPFAM" id="SSF49899">
    <property type="entry name" value="Concanavalin A-like lectins/glucanases"/>
    <property type="match status" value="2"/>
</dbReference>
<dbReference type="AlphaFoldDB" id="A0A1H3R9P4"/>
<keyword evidence="6" id="KW-1185">Reference proteome</keyword>
<feature type="domain" description="LamG-like jellyroll fold" evidence="4">
    <location>
        <begin position="101"/>
        <end position="247"/>
    </location>
</feature>
<dbReference type="Gene3D" id="2.60.120.200">
    <property type="match status" value="2"/>
</dbReference>
<dbReference type="OrthoDB" id="176279at2"/>
<dbReference type="Proteomes" id="UP000199632">
    <property type="component" value="Unassembled WGS sequence"/>
</dbReference>
<dbReference type="InterPro" id="IPR013320">
    <property type="entry name" value="ConA-like_dom_sf"/>
</dbReference>
<evidence type="ECO:0000313" key="5">
    <source>
        <dbReference type="EMBL" id="SDZ21699.1"/>
    </source>
</evidence>
<feature type="chain" id="PRO_5038368833" evidence="3">
    <location>
        <begin position="23"/>
        <end position="507"/>
    </location>
</feature>
<dbReference type="SMART" id="SM00560">
    <property type="entry name" value="LamGL"/>
    <property type="match status" value="2"/>
</dbReference>
<organism evidence="5 6">
    <name type="scientific">Asanoa ishikariensis</name>
    <dbReference type="NCBI Taxonomy" id="137265"/>
    <lineage>
        <taxon>Bacteria</taxon>
        <taxon>Bacillati</taxon>
        <taxon>Actinomycetota</taxon>
        <taxon>Actinomycetes</taxon>
        <taxon>Micromonosporales</taxon>
        <taxon>Micromonosporaceae</taxon>
        <taxon>Asanoa</taxon>
    </lineage>
</organism>
<dbReference type="GO" id="GO:0030246">
    <property type="term" value="F:carbohydrate binding"/>
    <property type="evidence" value="ECO:0007669"/>
    <property type="project" value="UniProtKB-KW"/>
</dbReference>
<dbReference type="PANTHER" id="PTHR46943">
    <property type="entry name" value="PENTRAXIN-RELATED PROTEIN PTX3"/>
    <property type="match status" value="1"/>
</dbReference>
<dbReference type="Pfam" id="PF13385">
    <property type="entry name" value="Laminin_G_3"/>
    <property type="match status" value="2"/>
</dbReference>
<feature type="domain" description="LamG-like jellyroll fold" evidence="4">
    <location>
        <begin position="361"/>
        <end position="502"/>
    </location>
</feature>
<evidence type="ECO:0000256" key="3">
    <source>
        <dbReference type="SAM" id="SignalP"/>
    </source>
</evidence>
<dbReference type="GO" id="GO:0006955">
    <property type="term" value="P:immune response"/>
    <property type="evidence" value="ECO:0007669"/>
    <property type="project" value="InterPro"/>
</dbReference>
<dbReference type="InterPro" id="IPR042837">
    <property type="entry name" value="PTX3"/>
</dbReference>
<dbReference type="EMBL" id="FNQB01000002">
    <property type="protein sequence ID" value="SDZ21699.1"/>
    <property type="molecule type" value="Genomic_DNA"/>
</dbReference>
<sequence>MRSSARLSFFISVLTVAGIAGAGPASAEERPRPSVAMWGLETSPPISVDTALADRQGRAGSLTTTGLKWLSDARLLGARTASFNGTTTVLTAGGDALDTAGAYGVTAWVQADACVGERTAVSADGQHTSAFRLVFDCATRLWSFEVADRDVAAASGASVAATTPVAVGQWTHVAGSFDPATSKLVLYVDGTLTADATAPADWVAARGAGWDAGRIVVGRDRQSDVDGDWFDGQLADLRLYDRPLLQEDLTGGFGEPGIVEPVQVAWFGFAEGYCYDPEVVDCGVTEMTGQWNRRLQLTTGTSQTDGPNVGGALVLDTTHWIEDPEDPHYGMTTQEYGRSQLNTNPAGEPNWVDSPVLRTDESFTISTWVRLDDVSVPQTVLAQDSAVGGYSGFTIGYTPGQWQFAVRRAKTIDTDRSVASAPATDPTGWHHLVAVLDQGKRQVRLYVDGGLADAQPLHARYKPWQANGPFLVGRGTTPAGPAGWLHGAVAEIKVYQGVYTDAWVNGL</sequence>
<protein>
    <submittedName>
        <fullName evidence="5">Concanavalin A-like lectin/glucanases superfamily protein</fullName>
    </submittedName>
</protein>
<evidence type="ECO:0000259" key="4">
    <source>
        <dbReference type="SMART" id="SM00560"/>
    </source>
</evidence>
<evidence type="ECO:0000256" key="1">
    <source>
        <dbReference type="ARBA" id="ARBA00022729"/>
    </source>
</evidence>
<gene>
    <name evidence="5" type="ORF">SAMN05421684_3560</name>
</gene>
<evidence type="ECO:0000313" key="6">
    <source>
        <dbReference type="Proteomes" id="UP000199632"/>
    </source>
</evidence>
<keyword evidence="1 3" id="KW-0732">Signal</keyword>
<reference evidence="6" key="1">
    <citation type="submission" date="2016-10" db="EMBL/GenBank/DDBJ databases">
        <authorList>
            <person name="Varghese N."/>
            <person name="Submissions S."/>
        </authorList>
    </citation>
    <scope>NUCLEOTIDE SEQUENCE [LARGE SCALE GENOMIC DNA]</scope>
    <source>
        <strain evidence="6">DSM 44718</strain>
    </source>
</reference>
<keyword evidence="2" id="KW-1015">Disulfide bond</keyword>
<evidence type="ECO:0000256" key="2">
    <source>
        <dbReference type="ARBA" id="ARBA00023157"/>
    </source>
</evidence>
<proteinExistence type="predicted"/>
<keyword evidence="5" id="KW-0430">Lectin</keyword>
<feature type="signal peptide" evidence="3">
    <location>
        <begin position="1"/>
        <end position="22"/>
    </location>
</feature>
<dbReference type="STRING" id="137265.SAMN05421684_3560"/>